<proteinExistence type="predicted"/>
<organism evidence="1 2">
    <name type="scientific">Nemania bipapillata</name>
    <dbReference type="NCBI Taxonomy" id="110536"/>
    <lineage>
        <taxon>Eukaryota</taxon>
        <taxon>Fungi</taxon>
        <taxon>Dikarya</taxon>
        <taxon>Ascomycota</taxon>
        <taxon>Pezizomycotina</taxon>
        <taxon>Sordariomycetes</taxon>
        <taxon>Xylariomycetidae</taxon>
        <taxon>Xylariales</taxon>
        <taxon>Xylariaceae</taxon>
        <taxon>Nemania</taxon>
    </lineage>
</organism>
<sequence>MAREKIPKDLGFYPEISPTVLLRYEKALYIMNLVSILFSWKTDSDPESLSRSWGVFWLLHKRITRVLYRANAQYTFEDKRFDKMARFIIRQGPRRLWDLEMEHTPNAMKEAWDHFRILQPFDFLSISCCNPGFGLPLQISRTAEYSNLDLGPMNHWYRMFKWRCVAMPQNTDADPLFFACVACLSNVGYALWDDLDDHGNLDPGRSIMNTMAGLQHAESWATGCMANGYLPVAFRDWECLCGYSLRQPNWNPGFSAISRDEEFTAQAQALAEPLERARLGI</sequence>
<evidence type="ECO:0000313" key="1">
    <source>
        <dbReference type="EMBL" id="KAJ8119438.1"/>
    </source>
</evidence>
<gene>
    <name evidence="1" type="ORF">ONZ43_g3608</name>
</gene>
<protein>
    <submittedName>
        <fullName evidence="1">Uncharacterized protein</fullName>
    </submittedName>
</protein>
<accession>A0ACC2IWA0</accession>
<dbReference type="EMBL" id="JAPESX010000863">
    <property type="protein sequence ID" value="KAJ8119438.1"/>
    <property type="molecule type" value="Genomic_DNA"/>
</dbReference>
<comment type="caution">
    <text evidence="1">The sequence shown here is derived from an EMBL/GenBank/DDBJ whole genome shotgun (WGS) entry which is preliminary data.</text>
</comment>
<keyword evidence="2" id="KW-1185">Reference proteome</keyword>
<evidence type="ECO:0000313" key="2">
    <source>
        <dbReference type="Proteomes" id="UP001153334"/>
    </source>
</evidence>
<dbReference type="Proteomes" id="UP001153334">
    <property type="component" value="Unassembled WGS sequence"/>
</dbReference>
<name>A0ACC2IWA0_9PEZI</name>
<reference evidence="1" key="1">
    <citation type="submission" date="2022-11" db="EMBL/GenBank/DDBJ databases">
        <title>Genome Sequence of Nemania bipapillata.</title>
        <authorList>
            <person name="Buettner E."/>
        </authorList>
    </citation>
    <scope>NUCLEOTIDE SEQUENCE</scope>
    <source>
        <strain evidence="1">CP14</strain>
    </source>
</reference>